<evidence type="ECO:0000256" key="1">
    <source>
        <dbReference type="SAM" id="Phobius"/>
    </source>
</evidence>
<name>A0ABR6SHT2_ANAVA</name>
<evidence type="ECO:0000313" key="4">
    <source>
        <dbReference type="Proteomes" id="UP000570851"/>
    </source>
</evidence>
<organism evidence="3 4">
    <name type="scientific">Trichormus variabilis N2B</name>
    <dbReference type="NCBI Taxonomy" id="2681315"/>
    <lineage>
        <taxon>Bacteria</taxon>
        <taxon>Bacillati</taxon>
        <taxon>Cyanobacteriota</taxon>
        <taxon>Cyanophyceae</taxon>
        <taxon>Nostocales</taxon>
        <taxon>Nostocaceae</taxon>
        <taxon>Trichormus</taxon>
    </lineage>
</organism>
<dbReference type="CDD" id="cd00198">
    <property type="entry name" value="vWFA"/>
    <property type="match status" value="1"/>
</dbReference>
<comment type="caution">
    <text evidence="3">The sequence shown here is derived from an EMBL/GenBank/DDBJ whole genome shotgun (WGS) entry which is preliminary data.</text>
</comment>
<proteinExistence type="predicted"/>
<geneLocation type="plasmid" evidence="3">
    <name>pN2B-B</name>
</geneLocation>
<dbReference type="EMBL" id="JACKZP010000303">
    <property type="protein sequence ID" value="MBC1305823.1"/>
    <property type="molecule type" value="Genomic_DNA"/>
</dbReference>
<gene>
    <name evidence="3" type="ORF">GNE12_28470</name>
</gene>
<sequence length="427" mass="47020">MKKNFIVSSTTIDFLTRKLSLSMLMVAAFASPSFGQAKVAEIVGKPTVNDDRVTIRIKVKSAEERPIMGLQDTDFKLLVDQKEAVFKNKDWKSPEETTPPPAWIIVLLDFSGSMNKLDSRGTKKIEGAIKAIRQLTSVLKDRGENTQVAIVPFGEAGANCPQGYPVNKDTLDKFFAANDFKLQNNLDYLASLTPCASTNLYEPLKKAVKFLANTSDSRFYLPKDSPQTPPRLSIILLSDGYHNFANEAQDFQSLTTLLKRNTNIIVHTLGYGLTPEQLAQKYKLGKPATRADINSGKVPEAEFVDQQRLAEIAKITGGIAEFSGDAEAIAENLRIFLNALLGEYEITYTQPNAERGSKHDVQVVVTSSTNKPVKSPAKAYTITVFGRSLPLAVRLAMLACILVLISLGGILPFYFWGQHLKKEALGD</sequence>
<dbReference type="Gene3D" id="3.40.50.410">
    <property type="entry name" value="von Willebrand factor, type A domain"/>
    <property type="match status" value="1"/>
</dbReference>
<accession>A0ABR6SHT2</accession>
<evidence type="ECO:0000313" key="3">
    <source>
        <dbReference type="EMBL" id="MBC1305823.1"/>
    </source>
</evidence>
<keyword evidence="1" id="KW-0472">Membrane</keyword>
<reference evidence="3 4" key="1">
    <citation type="submission" date="2019-11" db="EMBL/GenBank/DDBJ databases">
        <title>Comparison of genomes from free-living endosymbiotic cyanobacteria isolated from Azolla.</title>
        <authorList>
            <person name="Thiel T."/>
            <person name="Pratte B."/>
        </authorList>
    </citation>
    <scope>NUCLEOTIDE SEQUENCE [LARGE SCALE GENOMIC DNA]</scope>
    <source>
        <strain evidence="3 4">N2B</strain>
        <plasmid evidence="3">pN2B-B</plasmid>
    </source>
</reference>
<feature type="domain" description="VWFA" evidence="2">
    <location>
        <begin position="103"/>
        <end position="272"/>
    </location>
</feature>
<keyword evidence="1" id="KW-0812">Transmembrane</keyword>
<keyword evidence="1" id="KW-1133">Transmembrane helix</keyword>
<feature type="transmembrane region" description="Helical" evidence="1">
    <location>
        <begin position="395"/>
        <end position="416"/>
    </location>
</feature>
<dbReference type="InterPro" id="IPR002035">
    <property type="entry name" value="VWF_A"/>
</dbReference>
<keyword evidence="3" id="KW-0614">Plasmid</keyword>
<dbReference type="InterPro" id="IPR036465">
    <property type="entry name" value="vWFA_dom_sf"/>
</dbReference>
<protein>
    <submittedName>
        <fullName evidence="3">VWA domain-containing protein</fullName>
    </submittedName>
</protein>
<dbReference type="PROSITE" id="PS50234">
    <property type="entry name" value="VWFA"/>
    <property type="match status" value="1"/>
</dbReference>
<dbReference type="SUPFAM" id="SSF53300">
    <property type="entry name" value="vWA-like"/>
    <property type="match status" value="1"/>
</dbReference>
<dbReference type="Proteomes" id="UP000570851">
    <property type="component" value="Unassembled WGS sequence"/>
</dbReference>
<evidence type="ECO:0000259" key="2">
    <source>
        <dbReference type="PROSITE" id="PS50234"/>
    </source>
</evidence>
<keyword evidence="4" id="KW-1185">Reference proteome</keyword>